<proteinExistence type="predicted"/>
<dbReference type="PANTHER" id="PTHR36886">
    <property type="entry name" value="PROTEIN FRIGIDA-ESSENTIAL 1"/>
    <property type="match status" value="1"/>
</dbReference>
<comment type="caution">
    <text evidence="7">The sequence shown here is derived from an EMBL/GenBank/DDBJ whole genome shotgun (WGS) entry which is preliminary data.</text>
</comment>
<evidence type="ECO:0000313" key="8">
    <source>
        <dbReference type="Proteomes" id="UP001630127"/>
    </source>
</evidence>
<reference evidence="7 8" key="1">
    <citation type="submission" date="2024-11" db="EMBL/GenBank/DDBJ databases">
        <title>A near-complete genome assembly of Cinchona calisaya.</title>
        <authorList>
            <person name="Lian D.C."/>
            <person name="Zhao X.W."/>
            <person name="Wei L."/>
        </authorList>
    </citation>
    <scope>NUCLEOTIDE SEQUENCE [LARGE SCALE GENOMIC DNA]</scope>
    <source>
        <tissue evidence="7">Nenye</tissue>
    </source>
</reference>
<dbReference type="Pfam" id="PF00642">
    <property type="entry name" value="zf-CCCH"/>
    <property type="match status" value="1"/>
</dbReference>
<keyword evidence="1 4" id="KW-0479">Metal-binding</keyword>
<evidence type="ECO:0000256" key="5">
    <source>
        <dbReference type="SAM" id="MobiDB-lite"/>
    </source>
</evidence>
<dbReference type="InterPro" id="IPR052650">
    <property type="entry name" value="Zinc_finger_CCCH"/>
</dbReference>
<evidence type="ECO:0000313" key="7">
    <source>
        <dbReference type="EMBL" id="KAL3519791.1"/>
    </source>
</evidence>
<protein>
    <recommendedName>
        <fullName evidence="6">C3H1-type domain-containing protein</fullName>
    </recommendedName>
</protein>
<feature type="compositionally biased region" description="Low complexity" evidence="5">
    <location>
        <begin position="218"/>
        <end position="238"/>
    </location>
</feature>
<dbReference type="SUPFAM" id="SSF90229">
    <property type="entry name" value="CCCH zinc finger"/>
    <property type="match status" value="1"/>
</dbReference>
<dbReference type="AlphaFoldDB" id="A0ABD2ZLQ8"/>
<feature type="domain" description="C3H1-type" evidence="6">
    <location>
        <begin position="30"/>
        <end position="57"/>
    </location>
</feature>
<feature type="compositionally biased region" description="Basic and acidic residues" evidence="5">
    <location>
        <begin position="381"/>
        <end position="392"/>
    </location>
</feature>
<evidence type="ECO:0000259" key="6">
    <source>
        <dbReference type="PROSITE" id="PS50103"/>
    </source>
</evidence>
<sequence>MLETILNPPRLFRVRPRSLSPESRLNDGSKRTAVKCDFFAKGWCIKGNSCRFLHINSHHKEDTTGKKSELLDEEASSVQLIPHSGESPRVKCLTQESHLLKNDPFVPSSQDFRQETNRENYGSDFLPMAKGSSLHGIFSSSYARISETYGSRIDTPHMTSLEEMTCTRSKFLANDHNLPASVSCLPKPPLSFTYPSWNTDLLSTQKLLDSGQEDHSSRSASGQRSSSPFSGSESENVSRTNAFNDEQYAAGSKTKILYDWEPSVPFRPSFLMTRRLLSSASLYDPIRDSIEKTSSVVGVSKISGSVKEASVLGARMQADADSFPTGTLGTECSSNKYSVPFSAKNFSGKDVSTAEERGIFGTQLQNRKSLLKEQRLLDSERGRDVTEADKMSLDCNSKLETSGQHSQESKEERTKQILEADADLKVEESRALKNFHTSLVEVVKDLLKPSWHKGVLSKDAYKIIVKKTVEKVLSTLQPHQVPSTSESVKQYLSLSQTKLAKVVEGYVRKYGKSPLG</sequence>
<evidence type="ECO:0000256" key="4">
    <source>
        <dbReference type="PROSITE-ProRule" id="PRU00723"/>
    </source>
</evidence>
<feature type="region of interest" description="Disordered" evidence="5">
    <location>
        <begin position="381"/>
        <end position="414"/>
    </location>
</feature>
<name>A0ABD2ZLQ8_9GENT</name>
<dbReference type="InterPro" id="IPR000571">
    <property type="entry name" value="Znf_CCCH"/>
</dbReference>
<evidence type="ECO:0000256" key="2">
    <source>
        <dbReference type="ARBA" id="ARBA00022771"/>
    </source>
</evidence>
<feature type="region of interest" description="Disordered" evidence="5">
    <location>
        <begin position="208"/>
        <end position="245"/>
    </location>
</feature>
<dbReference type="InterPro" id="IPR036855">
    <property type="entry name" value="Znf_CCCH_sf"/>
</dbReference>
<feature type="compositionally biased region" description="Polar residues" evidence="5">
    <location>
        <begin position="394"/>
        <end position="406"/>
    </location>
</feature>
<dbReference type="EMBL" id="JBJUIK010000008">
    <property type="protein sequence ID" value="KAL3519791.1"/>
    <property type="molecule type" value="Genomic_DNA"/>
</dbReference>
<gene>
    <name evidence="7" type="ORF">ACH5RR_017940</name>
</gene>
<organism evidence="7 8">
    <name type="scientific">Cinchona calisaya</name>
    <dbReference type="NCBI Taxonomy" id="153742"/>
    <lineage>
        <taxon>Eukaryota</taxon>
        <taxon>Viridiplantae</taxon>
        <taxon>Streptophyta</taxon>
        <taxon>Embryophyta</taxon>
        <taxon>Tracheophyta</taxon>
        <taxon>Spermatophyta</taxon>
        <taxon>Magnoliopsida</taxon>
        <taxon>eudicotyledons</taxon>
        <taxon>Gunneridae</taxon>
        <taxon>Pentapetalae</taxon>
        <taxon>asterids</taxon>
        <taxon>lamiids</taxon>
        <taxon>Gentianales</taxon>
        <taxon>Rubiaceae</taxon>
        <taxon>Cinchonoideae</taxon>
        <taxon>Cinchoneae</taxon>
        <taxon>Cinchona</taxon>
    </lineage>
</organism>
<keyword evidence="3 4" id="KW-0862">Zinc</keyword>
<dbReference type="GO" id="GO:0008270">
    <property type="term" value="F:zinc ion binding"/>
    <property type="evidence" value="ECO:0007669"/>
    <property type="project" value="UniProtKB-KW"/>
</dbReference>
<dbReference type="Proteomes" id="UP001630127">
    <property type="component" value="Unassembled WGS sequence"/>
</dbReference>
<keyword evidence="8" id="KW-1185">Reference proteome</keyword>
<accession>A0ABD2ZLQ8</accession>
<evidence type="ECO:0000256" key="1">
    <source>
        <dbReference type="ARBA" id="ARBA00022723"/>
    </source>
</evidence>
<feature type="zinc finger region" description="C3H1-type" evidence="4">
    <location>
        <begin position="30"/>
        <end position="57"/>
    </location>
</feature>
<dbReference type="PANTHER" id="PTHR36886:SF3">
    <property type="entry name" value="PROTEIN FRIGIDA-ESSENTIAL 1"/>
    <property type="match status" value="1"/>
</dbReference>
<dbReference type="PROSITE" id="PS50103">
    <property type="entry name" value="ZF_C3H1"/>
    <property type="match status" value="1"/>
</dbReference>
<keyword evidence="2 4" id="KW-0863">Zinc-finger</keyword>
<evidence type="ECO:0000256" key="3">
    <source>
        <dbReference type="ARBA" id="ARBA00022833"/>
    </source>
</evidence>